<dbReference type="AlphaFoldDB" id="A0A6A4W7W1"/>
<proteinExistence type="predicted"/>
<organism evidence="1 2">
    <name type="scientific">Amphibalanus amphitrite</name>
    <name type="common">Striped barnacle</name>
    <name type="synonym">Balanus amphitrite</name>
    <dbReference type="NCBI Taxonomy" id="1232801"/>
    <lineage>
        <taxon>Eukaryota</taxon>
        <taxon>Metazoa</taxon>
        <taxon>Ecdysozoa</taxon>
        <taxon>Arthropoda</taxon>
        <taxon>Crustacea</taxon>
        <taxon>Multicrustacea</taxon>
        <taxon>Cirripedia</taxon>
        <taxon>Thoracica</taxon>
        <taxon>Thoracicalcarea</taxon>
        <taxon>Balanomorpha</taxon>
        <taxon>Balanoidea</taxon>
        <taxon>Balanidae</taxon>
        <taxon>Amphibalaninae</taxon>
        <taxon>Amphibalanus</taxon>
    </lineage>
</organism>
<protein>
    <submittedName>
        <fullName evidence="1">Uncharacterized protein</fullName>
    </submittedName>
</protein>
<sequence>MGPILQDMETAIVGLDTKMRMVANKLHRHEARSRQVNDVTTKTLRAIVTQTAGQSRNVESIAVYMAKMEARLIKMEQALVKNDRKMDQLLDLVREQGTGALQTRASRGSDTSDEVMTKLTTLDGNLNHRMTALFNEAITSRETVMSHLERQDVMINDLSNSLGSASGFSSNLQKTSTSLLDTEAKLAKHTKDAEMILTQFSVGVGVLIDNSHKLGNDSRLVADDVSAIRQDLQRMEEQMDARQLKEIGEERDRMVNTQVETLKEARRS</sequence>
<name>A0A6A4W7W1_AMPAM</name>
<dbReference type="EMBL" id="VIIS01001048">
    <property type="protein sequence ID" value="KAF0302575.1"/>
    <property type="molecule type" value="Genomic_DNA"/>
</dbReference>
<dbReference type="OrthoDB" id="8190635at2759"/>
<gene>
    <name evidence="1" type="ORF">FJT64_025345</name>
</gene>
<comment type="caution">
    <text evidence="1">The sequence shown here is derived from an EMBL/GenBank/DDBJ whole genome shotgun (WGS) entry which is preliminary data.</text>
</comment>
<reference evidence="1 2" key="1">
    <citation type="submission" date="2019-07" db="EMBL/GenBank/DDBJ databases">
        <title>Draft genome assembly of a fouling barnacle, Amphibalanus amphitrite (Darwin, 1854): The first reference genome for Thecostraca.</title>
        <authorList>
            <person name="Kim W."/>
        </authorList>
    </citation>
    <scope>NUCLEOTIDE SEQUENCE [LARGE SCALE GENOMIC DNA]</scope>
    <source>
        <strain evidence="1">SNU_AA5</strain>
        <tissue evidence="1">Soma without cirri and trophi</tissue>
    </source>
</reference>
<evidence type="ECO:0000313" key="1">
    <source>
        <dbReference type="EMBL" id="KAF0302575.1"/>
    </source>
</evidence>
<dbReference type="Proteomes" id="UP000440578">
    <property type="component" value="Unassembled WGS sequence"/>
</dbReference>
<keyword evidence="2" id="KW-1185">Reference proteome</keyword>
<accession>A0A6A4W7W1</accession>
<evidence type="ECO:0000313" key="2">
    <source>
        <dbReference type="Proteomes" id="UP000440578"/>
    </source>
</evidence>